<gene>
    <name evidence="3" type="ORF">GS3922_06175</name>
</gene>
<dbReference type="Proteomes" id="UP000076226">
    <property type="component" value="Chromosome"/>
</dbReference>
<keyword evidence="4" id="KW-1185">Reference proteome</keyword>
<organism evidence="3 4">
    <name type="scientific">Geobacillus subterraneus</name>
    <dbReference type="NCBI Taxonomy" id="129338"/>
    <lineage>
        <taxon>Bacteria</taxon>
        <taxon>Bacillati</taxon>
        <taxon>Bacillota</taxon>
        <taxon>Bacilli</taxon>
        <taxon>Bacillales</taxon>
        <taxon>Anoxybacillaceae</taxon>
        <taxon>Geobacillus</taxon>
    </lineage>
</organism>
<dbReference type="RefSeq" id="WP_063165635.1">
    <property type="nucleotide sequence ID" value="NZ_CP014342.1"/>
</dbReference>
<evidence type="ECO:0000256" key="2">
    <source>
        <dbReference type="PIRNR" id="PIRNR009414"/>
    </source>
</evidence>
<dbReference type="Pfam" id="PF05893">
    <property type="entry name" value="LuxC"/>
    <property type="match status" value="1"/>
</dbReference>
<accession>A0ABN4NK57</accession>
<comment type="similarity">
    <text evidence="2">Belongs to the LuxC family.</text>
</comment>
<dbReference type="InterPro" id="IPR008670">
    <property type="entry name" value="CoA_reduct_LuxC"/>
</dbReference>
<reference evidence="3 4" key="1">
    <citation type="submission" date="2016-02" db="EMBL/GenBank/DDBJ databases">
        <title>Complete genome sequence of Geobacillus subterraneus KCTC 3922T.</title>
        <authorList>
            <person name="Lee D.-W."/>
            <person name="Lee Y.-J."/>
            <person name="Lee S.-J."/>
            <person name="Park G.-S."/>
            <person name="Lee S.-J."/>
            <person name="Shin J.-H."/>
        </authorList>
    </citation>
    <scope>NUCLEOTIDE SEQUENCE [LARGE SCALE GENOMIC DNA]</scope>
    <source>
        <strain evidence="3 4">KCTC 3922</strain>
    </source>
</reference>
<protein>
    <recommendedName>
        <fullName evidence="2">Acyl-CoA reductase</fullName>
        <ecNumber evidence="2">1.2.1.50</ecNumber>
    </recommendedName>
</protein>
<keyword evidence="1 2" id="KW-0521">NADP</keyword>
<sequence length="483" mass="54195">MREYAGYLPYIGDEPIETRVLTFEKNGERVEVEVPLLTVEQLNKVMGKVKQASAQFLKSLSVTEIIDLLDRVMAQLLDRRHPYRQKAEQVLPIVTGYDEEMVRLGLTSYFKTFRKPQLQRFLVEDLENPLLLDDFQPRAKGGFSKAVGPDVIVHVWAGNVPALPLWSLISGLLVKSGNIGKVSSAEPLFAGWFARLLVEVEPKLADCLAVVWWKGGDIERERAVFGQADVVVGYGSNASLEEMQRRLPVTVRFLPFGHKVSFGLVSRSCLDARKAWQAAHQAALDIVRYDQQGCYSPHLFYVQTGGSVSPKEFARYVAHELNCFAKRFPRRPLSLEEMAAQASWRQREELGVLANKEKEVLGNEAGDWTVVYEPERREFAASCLNRAVKIVAFDDISQVIAEIAPYRALLQTAGVAASPKELFEWAEQLGKAGVTRITALGHMTSPEAGWHHDGRFNLRDLVQMVDIESAAEAYAEQFAPYVD</sequence>
<comment type="catalytic activity">
    <reaction evidence="2">
        <text>a long-chain fatty aldehyde + NADP(+) + CoA = a long-chain fatty acyl-CoA + NADPH + H(+)</text>
        <dbReference type="Rhea" id="RHEA:15437"/>
        <dbReference type="ChEBI" id="CHEBI:15378"/>
        <dbReference type="ChEBI" id="CHEBI:17176"/>
        <dbReference type="ChEBI" id="CHEBI:57287"/>
        <dbReference type="ChEBI" id="CHEBI:57783"/>
        <dbReference type="ChEBI" id="CHEBI:58349"/>
        <dbReference type="ChEBI" id="CHEBI:83139"/>
        <dbReference type="EC" id="1.2.1.50"/>
    </reaction>
</comment>
<dbReference type="SUPFAM" id="SSF53720">
    <property type="entry name" value="ALDH-like"/>
    <property type="match status" value="1"/>
</dbReference>
<evidence type="ECO:0000256" key="1">
    <source>
        <dbReference type="ARBA" id="ARBA00022857"/>
    </source>
</evidence>
<dbReference type="InterPro" id="IPR016161">
    <property type="entry name" value="Ald_DH/histidinol_DH"/>
</dbReference>
<keyword evidence="2" id="KW-0560">Oxidoreductase</keyword>
<evidence type="ECO:0000313" key="4">
    <source>
        <dbReference type="Proteomes" id="UP000076226"/>
    </source>
</evidence>
<dbReference type="EMBL" id="CP014342">
    <property type="protein sequence ID" value="AMX83300.1"/>
    <property type="molecule type" value="Genomic_DNA"/>
</dbReference>
<dbReference type="CDD" id="cd07080">
    <property type="entry name" value="ALDH_Acyl-CoA-Red_LuxC"/>
    <property type="match status" value="1"/>
</dbReference>
<name>A0ABN4NK57_9BACL</name>
<dbReference type="PIRSF" id="PIRSF009414">
    <property type="entry name" value="LuxC"/>
    <property type="match status" value="1"/>
</dbReference>
<evidence type="ECO:0000313" key="3">
    <source>
        <dbReference type="EMBL" id="AMX83300.1"/>
    </source>
</evidence>
<proteinExistence type="inferred from homology"/>
<dbReference type="EC" id="1.2.1.50" evidence="2"/>